<reference evidence="3 4" key="1">
    <citation type="submission" date="2020-03" db="EMBL/GenBank/DDBJ databases">
        <title>Whole genome shotgun sequence of Phytohabitans houttuyneae NBRC 108639.</title>
        <authorList>
            <person name="Komaki H."/>
            <person name="Tamura T."/>
        </authorList>
    </citation>
    <scope>NUCLEOTIDE SEQUENCE [LARGE SCALE GENOMIC DNA]</scope>
    <source>
        <strain evidence="3 4">NBRC 108639</strain>
    </source>
</reference>
<sequence>MTDQLDDFFADYRAGLTPEIAPAGPGAVRATVRRRRRIAATALVATAVVLVAAPVAGYAALNRGTDPAPAPAGSNTPTPEESTSTPTPSPPASTTPPPPDGRISKADLLRARVTLPDWAPDAPCAEEGARLTSVGDENGDILLTSVKYGDVDRDGAEETIALVDCVYAQTGQAQVVVFDRDAGRKIVTLGRVVATDRIVGYPTLDQVGWIKSFEPLADGGVRVTVGDVRPCCGWEEEWSQKQARTYTWQDGRFRQTGGPVRFEPNPLFTDLVVSVPDLKLMINNDGNPYGTVSVTVRNKGDLEADVSVNLELGTIEAYRIGPGWAACSSIAGVSDGPSASYQCDVDEPLAPGEERVLRFGIQAAATGPVTATGSVTVSDRPNGEYLPDQTGEDNSTQFKIS</sequence>
<feature type="region of interest" description="Disordered" evidence="1">
    <location>
        <begin position="64"/>
        <end position="104"/>
    </location>
</feature>
<keyword evidence="2" id="KW-0472">Membrane</keyword>
<evidence type="ECO:0000313" key="3">
    <source>
        <dbReference type="EMBL" id="GFJ79064.1"/>
    </source>
</evidence>
<feature type="compositionally biased region" description="Polar residues" evidence="1">
    <location>
        <begin position="392"/>
        <end position="401"/>
    </location>
</feature>
<evidence type="ECO:0000256" key="1">
    <source>
        <dbReference type="SAM" id="MobiDB-lite"/>
    </source>
</evidence>
<reference evidence="3 4" key="2">
    <citation type="submission" date="2020-03" db="EMBL/GenBank/DDBJ databases">
        <authorList>
            <person name="Ichikawa N."/>
            <person name="Kimura A."/>
            <person name="Kitahashi Y."/>
            <person name="Uohara A."/>
        </authorList>
    </citation>
    <scope>NUCLEOTIDE SEQUENCE [LARGE SCALE GENOMIC DNA]</scope>
    <source>
        <strain evidence="3 4">NBRC 108639</strain>
    </source>
</reference>
<gene>
    <name evidence="3" type="ORF">Phou_032440</name>
</gene>
<feature type="compositionally biased region" description="Low complexity" evidence="1">
    <location>
        <begin position="76"/>
        <end position="86"/>
    </location>
</feature>
<organism evidence="3 4">
    <name type="scientific">Phytohabitans houttuyneae</name>
    <dbReference type="NCBI Taxonomy" id="1076126"/>
    <lineage>
        <taxon>Bacteria</taxon>
        <taxon>Bacillati</taxon>
        <taxon>Actinomycetota</taxon>
        <taxon>Actinomycetes</taxon>
        <taxon>Micromonosporales</taxon>
        <taxon>Micromonosporaceae</taxon>
    </lineage>
</organism>
<feature type="region of interest" description="Disordered" evidence="1">
    <location>
        <begin position="371"/>
        <end position="401"/>
    </location>
</feature>
<protein>
    <submittedName>
        <fullName evidence="3">Uncharacterized protein</fullName>
    </submittedName>
</protein>
<dbReference type="AlphaFoldDB" id="A0A6V8K5M5"/>
<comment type="caution">
    <text evidence="3">The sequence shown here is derived from an EMBL/GenBank/DDBJ whole genome shotgun (WGS) entry which is preliminary data.</text>
</comment>
<evidence type="ECO:0000256" key="2">
    <source>
        <dbReference type="SAM" id="Phobius"/>
    </source>
</evidence>
<evidence type="ECO:0000313" key="4">
    <source>
        <dbReference type="Proteomes" id="UP000482800"/>
    </source>
</evidence>
<dbReference type="Proteomes" id="UP000482800">
    <property type="component" value="Unassembled WGS sequence"/>
</dbReference>
<proteinExistence type="predicted"/>
<dbReference type="EMBL" id="BLPF01000001">
    <property type="protein sequence ID" value="GFJ79064.1"/>
    <property type="molecule type" value="Genomic_DNA"/>
</dbReference>
<accession>A0A6V8K5M5</accession>
<keyword evidence="2" id="KW-1133">Transmembrane helix</keyword>
<dbReference type="RefSeq" id="WP_173056696.1">
    <property type="nucleotide sequence ID" value="NZ_BAABGO010000001.1"/>
</dbReference>
<feature type="compositionally biased region" description="Pro residues" evidence="1">
    <location>
        <begin position="87"/>
        <end position="100"/>
    </location>
</feature>
<keyword evidence="2" id="KW-0812">Transmembrane</keyword>
<feature type="transmembrane region" description="Helical" evidence="2">
    <location>
        <begin position="38"/>
        <end position="61"/>
    </location>
</feature>
<keyword evidence="4" id="KW-1185">Reference proteome</keyword>
<name>A0A6V8K5M5_9ACTN</name>